<evidence type="ECO:0000256" key="6">
    <source>
        <dbReference type="ARBA" id="ARBA00022692"/>
    </source>
</evidence>
<comment type="subunit">
    <text evidence="17">Interacts with SELPLG/PSGL1 and PODXL2 through the sialyl Lewis X epitope. SELPLG sulfation appears not to be required for this interaction.</text>
</comment>
<proteinExistence type="inferred from homology"/>
<evidence type="ECO:0000259" key="26">
    <source>
        <dbReference type="PROSITE" id="PS50026"/>
    </source>
</evidence>
<dbReference type="Ensembl" id="ENSSPUT00000018850.1">
    <property type="protein sequence ID" value="ENSSPUP00000017702.1"/>
    <property type="gene ID" value="ENSSPUG00000013669.1"/>
</dbReference>
<evidence type="ECO:0000313" key="29">
    <source>
        <dbReference type="Ensembl" id="ENSSPUP00000017702.1"/>
    </source>
</evidence>
<keyword evidence="12" id="KW-0130">Cell adhesion</keyword>
<evidence type="ECO:0000256" key="21">
    <source>
        <dbReference type="ARBA" id="ARBA00043124"/>
    </source>
</evidence>
<evidence type="ECO:0000256" key="2">
    <source>
        <dbReference type="ARBA" id="ARBA00007360"/>
    </source>
</evidence>
<feature type="disulfide bond" evidence="24">
    <location>
        <begin position="335"/>
        <end position="362"/>
    </location>
</feature>
<evidence type="ECO:0000256" key="11">
    <source>
        <dbReference type="ARBA" id="ARBA00022837"/>
    </source>
</evidence>
<evidence type="ECO:0000256" key="14">
    <source>
        <dbReference type="ARBA" id="ARBA00023136"/>
    </source>
</evidence>
<evidence type="ECO:0000313" key="30">
    <source>
        <dbReference type="Proteomes" id="UP000694392"/>
    </source>
</evidence>
<evidence type="ECO:0000256" key="16">
    <source>
        <dbReference type="ARBA" id="ARBA00023180"/>
    </source>
</evidence>
<dbReference type="Pfam" id="PF00008">
    <property type="entry name" value="EGF"/>
    <property type="match status" value="1"/>
</dbReference>
<keyword evidence="10" id="KW-0677">Repeat</keyword>
<sequence>MTILWLLPILTYGLLVLEEGACWTYHASDRNMSYEEAERFCKHNYTHLVAIQSQEEIAHLNAEFPFNPGYYWIGIRKIGNNWTWIGTNKRLTNESKNWAEGEPNNQAKNEDCVEIYIKRSHDAGKWNDAKCSNKKVALCYTASCNSSSCSGRGECIETINNHTCRCSPGFHGLKCEHVMECDTLKAPAHGSLNCSDPAERFAWNTSCQFACEEGFVLKGAAQLQCRVSGEWDWQQPECEAVQCKAVNQPENGFVNCTHLDAELTYGSACEFSCAEGFTLRGASRIQCSSLGEWSEPLPTCAVMECNILKAPAHGSLNCSDPAKRFAWNTSCQFACEEGFVLKGAAQLQCRVSGEWDWQQPECEAVQCKAVNQPENGFVNCTHLDAELTYSSTCEFSCIEGFTLRGTSRIQCSSLGEWSQPLPTCAAAQCEMLTSPEKGSMNCSHPHGNFAYGTTCEFSCLEGWPLNGSRVLQCGAAGNWTARLPACEAPQASEKLFTYISVGTAVTGISFLSTGFLLIWLAKRLHRKAKKFTPSSSCQSLDVEGTFQSSAHLI</sequence>
<keyword evidence="11" id="KW-0106">Calcium</keyword>
<evidence type="ECO:0000256" key="4">
    <source>
        <dbReference type="ARBA" id="ARBA00022536"/>
    </source>
</evidence>
<dbReference type="CDD" id="cd00033">
    <property type="entry name" value="CCP"/>
    <property type="match status" value="5"/>
</dbReference>
<name>A0A8D0L926_SPHPU</name>
<evidence type="ECO:0000256" key="7">
    <source>
        <dbReference type="ARBA" id="ARBA00022723"/>
    </source>
</evidence>
<evidence type="ECO:0000256" key="17">
    <source>
        <dbReference type="ARBA" id="ARBA00038738"/>
    </source>
</evidence>
<dbReference type="CDD" id="cd00054">
    <property type="entry name" value="EGF_CA"/>
    <property type="match status" value="1"/>
</dbReference>
<dbReference type="InterPro" id="IPR016187">
    <property type="entry name" value="CTDL_fold"/>
</dbReference>
<dbReference type="PROSITE" id="PS50923">
    <property type="entry name" value="SUSHI"/>
    <property type="match status" value="5"/>
</dbReference>
<dbReference type="FunFam" id="2.10.25.10:FF:000176">
    <property type="entry name" value="Selectin P"/>
    <property type="match status" value="1"/>
</dbReference>
<evidence type="ECO:0000256" key="13">
    <source>
        <dbReference type="ARBA" id="ARBA00022989"/>
    </source>
</evidence>
<reference evidence="29" key="2">
    <citation type="submission" date="2025-09" db="UniProtKB">
        <authorList>
            <consortium name="Ensembl"/>
        </authorList>
    </citation>
    <scope>IDENTIFICATION</scope>
</reference>
<evidence type="ECO:0000256" key="10">
    <source>
        <dbReference type="ARBA" id="ARBA00022737"/>
    </source>
</evidence>
<feature type="domain" description="Sushi" evidence="28">
    <location>
        <begin position="179"/>
        <end position="240"/>
    </location>
</feature>
<dbReference type="SUPFAM" id="SSF56436">
    <property type="entry name" value="C-type lectin-like"/>
    <property type="match status" value="1"/>
</dbReference>
<accession>A0A8D0L926</accession>
<feature type="transmembrane region" description="Helical" evidence="25">
    <location>
        <begin position="495"/>
        <end position="521"/>
    </location>
</feature>
<dbReference type="GO" id="GO:0007155">
    <property type="term" value="P:cell adhesion"/>
    <property type="evidence" value="ECO:0007669"/>
    <property type="project" value="UniProtKB-KW"/>
</dbReference>
<dbReference type="GO" id="GO:0030246">
    <property type="term" value="F:carbohydrate binding"/>
    <property type="evidence" value="ECO:0007669"/>
    <property type="project" value="UniProtKB-KW"/>
</dbReference>
<keyword evidence="14 25" id="KW-0472">Membrane</keyword>
<dbReference type="PROSITE" id="PS50026">
    <property type="entry name" value="EGF_3"/>
    <property type="match status" value="1"/>
</dbReference>
<evidence type="ECO:0000256" key="8">
    <source>
        <dbReference type="ARBA" id="ARBA00022729"/>
    </source>
</evidence>
<feature type="disulfide bond" evidence="24">
    <location>
        <begin position="273"/>
        <end position="300"/>
    </location>
</feature>
<organism evidence="29 30">
    <name type="scientific">Sphenodon punctatus</name>
    <name type="common">Tuatara</name>
    <name type="synonym">Hatteria punctata</name>
    <dbReference type="NCBI Taxonomy" id="8508"/>
    <lineage>
        <taxon>Eukaryota</taxon>
        <taxon>Metazoa</taxon>
        <taxon>Chordata</taxon>
        <taxon>Craniata</taxon>
        <taxon>Vertebrata</taxon>
        <taxon>Euteleostomi</taxon>
        <taxon>Lepidosauria</taxon>
        <taxon>Sphenodontia</taxon>
        <taxon>Sphenodontidae</taxon>
        <taxon>Sphenodon</taxon>
    </lineage>
</organism>
<dbReference type="SUPFAM" id="SSF57535">
    <property type="entry name" value="Complement control module/SCR domain"/>
    <property type="match status" value="5"/>
</dbReference>
<dbReference type="InterPro" id="IPR000436">
    <property type="entry name" value="Sushi_SCR_CCP_dom"/>
</dbReference>
<dbReference type="PANTHER" id="PTHR19325">
    <property type="entry name" value="COMPLEMENT COMPONENT-RELATED SUSHI DOMAIN-CONTAINING"/>
    <property type="match status" value="1"/>
</dbReference>
<evidence type="ECO:0000256" key="20">
    <source>
        <dbReference type="ARBA" id="ARBA00042113"/>
    </source>
</evidence>
<comment type="subcellular location">
    <subcellularLocation>
        <location evidence="1">Cell membrane</location>
        <topology evidence="1">Single-pass type I membrane protein</topology>
    </subcellularLocation>
</comment>
<protein>
    <recommendedName>
        <fullName evidence="18">E-selectin</fullName>
    </recommendedName>
    <alternativeName>
        <fullName evidence="19">CD62 antigen-like family member E</fullName>
    </alternativeName>
    <alternativeName>
        <fullName evidence="20">Endothelial leukocyte adhesion molecule 1</fullName>
    </alternativeName>
    <alternativeName>
        <fullName evidence="21">Leukocyte-endothelial cell adhesion molecule 2</fullName>
    </alternativeName>
</protein>
<evidence type="ECO:0000256" key="15">
    <source>
        <dbReference type="ARBA" id="ARBA00023157"/>
    </source>
</evidence>
<feature type="disulfide bond" evidence="24">
    <location>
        <begin position="397"/>
        <end position="424"/>
    </location>
</feature>
<dbReference type="SMART" id="SM00032">
    <property type="entry name" value="CCP"/>
    <property type="match status" value="5"/>
</dbReference>
<dbReference type="FunFam" id="2.10.70.10:FF:000001">
    <property type="entry name" value="Selectin P"/>
    <property type="match status" value="5"/>
</dbReference>
<keyword evidence="3" id="KW-1003">Cell membrane</keyword>
<feature type="domain" description="C-type lectin" evidence="27">
    <location>
        <begin position="18"/>
        <end position="140"/>
    </location>
</feature>
<evidence type="ECO:0000256" key="19">
    <source>
        <dbReference type="ARBA" id="ARBA00041401"/>
    </source>
</evidence>
<keyword evidence="6 25" id="KW-0812">Transmembrane</keyword>
<dbReference type="GeneTree" id="ENSGT00940000164633"/>
<dbReference type="InterPro" id="IPR016186">
    <property type="entry name" value="C-type_lectin-like/link_sf"/>
</dbReference>
<evidence type="ECO:0000256" key="18">
    <source>
        <dbReference type="ARBA" id="ARBA00040812"/>
    </source>
</evidence>
<keyword evidence="8" id="KW-0732">Signal</keyword>
<dbReference type="Pfam" id="PF00084">
    <property type="entry name" value="Sushi"/>
    <property type="match status" value="5"/>
</dbReference>
<dbReference type="InterPro" id="IPR002396">
    <property type="entry name" value="Selectin_superfamily"/>
</dbReference>
<dbReference type="FunFam" id="3.10.100.10:FF:000007">
    <property type="entry name" value="L-selectin"/>
    <property type="match status" value="1"/>
</dbReference>
<dbReference type="PROSITE" id="PS00022">
    <property type="entry name" value="EGF_1"/>
    <property type="match status" value="1"/>
</dbReference>
<dbReference type="Pfam" id="PF00059">
    <property type="entry name" value="Lectin_C"/>
    <property type="match status" value="1"/>
</dbReference>
<dbReference type="InterPro" id="IPR000742">
    <property type="entry name" value="EGF"/>
</dbReference>
<evidence type="ECO:0000256" key="9">
    <source>
        <dbReference type="ARBA" id="ARBA00022734"/>
    </source>
</evidence>
<dbReference type="InterPro" id="IPR050350">
    <property type="entry name" value="Compl-Cell_Adhes-Reg"/>
</dbReference>
<reference evidence="29" key="1">
    <citation type="submission" date="2025-08" db="UniProtKB">
        <authorList>
            <consortium name="Ensembl"/>
        </authorList>
    </citation>
    <scope>IDENTIFICATION</scope>
</reference>
<keyword evidence="4 23" id="KW-0245">EGF-like domain</keyword>
<dbReference type="PROSITE" id="PS01186">
    <property type="entry name" value="EGF_2"/>
    <property type="match status" value="1"/>
</dbReference>
<dbReference type="GO" id="GO:0046872">
    <property type="term" value="F:metal ion binding"/>
    <property type="evidence" value="ECO:0007669"/>
    <property type="project" value="UniProtKB-KW"/>
</dbReference>
<keyword evidence="30" id="KW-1185">Reference proteome</keyword>
<comment type="similarity">
    <text evidence="2">Belongs to the selectin/LECAM family.</text>
</comment>
<feature type="domain" description="EGF-like" evidence="26">
    <location>
        <begin position="140"/>
        <end position="176"/>
    </location>
</feature>
<feature type="disulfide bond" evidence="23">
    <location>
        <begin position="166"/>
        <end position="175"/>
    </location>
</feature>
<dbReference type="PROSITE" id="PS50041">
    <property type="entry name" value="C_TYPE_LECTIN_2"/>
    <property type="match status" value="1"/>
</dbReference>
<evidence type="ECO:0000256" key="22">
    <source>
        <dbReference type="ARBA" id="ARBA00045695"/>
    </source>
</evidence>
<feature type="domain" description="Sushi" evidence="28">
    <location>
        <begin position="427"/>
        <end position="488"/>
    </location>
</feature>
<dbReference type="InterPro" id="IPR033991">
    <property type="entry name" value="Selectin_CTLD"/>
</dbReference>
<dbReference type="CDD" id="cd03592">
    <property type="entry name" value="CLECT_selectins_like"/>
    <property type="match status" value="1"/>
</dbReference>
<dbReference type="PROSITE" id="PS00615">
    <property type="entry name" value="C_TYPE_LECTIN_1"/>
    <property type="match status" value="1"/>
</dbReference>
<feature type="disulfide bond" evidence="24">
    <location>
        <begin position="211"/>
        <end position="238"/>
    </location>
</feature>
<evidence type="ECO:0000256" key="25">
    <source>
        <dbReference type="SAM" id="Phobius"/>
    </source>
</evidence>
<keyword evidence="15 23" id="KW-1015">Disulfide bond</keyword>
<comment type="caution">
    <text evidence="23">Lacks conserved residue(s) required for the propagation of feature annotation.</text>
</comment>
<keyword evidence="9" id="KW-0430">Lectin</keyword>
<evidence type="ECO:0000256" key="1">
    <source>
        <dbReference type="ARBA" id="ARBA00004251"/>
    </source>
</evidence>
<comment type="function">
    <text evidence="22">Cell-surface glycoprotein having a role in immunoadhesion. Mediates in the adhesion of blood neutrophils in cytokine-activated endothelium through interaction with SELPLG/PSGL1. May have a role in capillary morphogenesis.</text>
</comment>
<feature type="domain" description="Sushi" evidence="28">
    <location>
        <begin position="365"/>
        <end position="426"/>
    </location>
</feature>
<dbReference type="Proteomes" id="UP000694392">
    <property type="component" value="Unplaced"/>
</dbReference>
<dbReference type="InterPro" id="IPR001304">
    <property type="entry name" value="C-type_lectin-like"/>
</dbReference>
<evidence type="ECO:0000256" key="23">
    <source>
        <dbReference type="PROSITE-ProRule" id="PRU00076"/>
    </source>
</evidence>
<dbReference type="Gene3D" id="2.10.70.10">
    <property type="entry name" value="Complement Module, domain 1"/>
    <property type="match status" value="5"/>
</dbReference>
<feature type="domain" description="Sushi" evidence="28">
    <location>
        <begin position="303"/>
        <end position="364"/>
    </location>
</feature>
<keyword evidence="5 24" id="KW-0768">Sushi</keyword>
<dbReference type="Gene3D" id="3.10.100.10">
    <property type="entry name" value="Mannose-Binding Protein A, subunit A"/>
    <property type="match status" value="1"/>
</dbReference>
<evidence type="ECO:0000256" key="12">
    <source>
        <dbReference type="ARBA" id="ARBA00022889"/>
    </source>
</evidence>
<evidence type="ECO:0000259" key="27">
    <source>
        <dbReference type="PROSITE" id="PS50041"/>
    </source>
</evidence>
<feature type="domain" description="Sushi" evidence="28">
    <location>
        <begin position="241"/>
        <end position="302"/>
    </location>
</feature>
<evidence type="ECO:0000259" key="28">
    <source>
        <dbReference type="PROSITE" id="PS50923"/>
    </source>
</evidence>
<dbReference type="PRINTS" id="PR00343">
    <property type="entry name" value="SELECTIN"/>
</dbReference>
<evidence type="ECO:0000256" key="24">
    <source>
        <dbReference type="PROSITE-ProRule" id="PRU00302"/>
    </source>
</evidence>
<dbReference type="InterPro" id="IPR035976">
    <property type="entry name" value="Sushi/SCR/CCP_sf"/>
</dbReference>
<dbReference type="SMART" id="SM00034">
    <property type="entry name" value="CLECT"/>
    <property type="match status" value="1"/>
</dbReference>
<evidence type="ECO:0000256" key="3">
    <source>
        <dbReference type="ARBA" id="ARBA00022475"/>
    </source>
</evidence>
<feature type="disulfide bond" evidence="24">
    <location>
        <begin position="459"/>
        <end position="486"/>
    </location>
</feature>
<keyword evidence="16" id="KW-0325">Glycoprotein</keyword>
<dbReference type="PANTHER" id="PTHR19325:SF493">
    <property type="entry name" value="E-SELECTIN"/>
    <property type="match status" value="1"/>
</dbReference>
<dbReference type="GO" id="GO:0005886">
    <property type="term" value="C:plasma membrane"/>
    <property type="evidence" value="ECO:0007669"/>
    <property type="project" value="UniProtKB-SubCell"/>
</dbReference>
<dbReference type="AlphaFoldDB" id="A0A8D0L926"/>
<keyword evidence="7" id="KW-0479">Metal-binding</keyword>
<evidence type="ECO:0000256" key="5">
    <source>
        <dbReference type="ARBA" id="ARBA00022659"/>
    </source>
</evidence>
<dbReference type="InterPro" id="IPR018378">
    <property type="entry name" value="C-type_lectin_CS"/>
</dbReference>
<keyword evidence="13 25" id="KW-1133">Transmembrane helix</keyword>